<dbReference type="Proteomes" id="UP000315908">
    <property type="component" value="Unassembled WGS sequence"/>
</dbReference>
<dbReference type="OrthoDB" id="714183at2"/>
<dbReference type="AlphaFoldDB" id="A0A562MPA5"/>
<name>A0A562MPA5_9SPHI</name>
<accession>A0A562MPA5</accession>
<dbReference type="EMBL" id="VLKR01000007">
    <property type="protein sequence ID" value="TWI21628.1"/>
    <property type="molecule type" value="Genomic_DNA"/>
</dbReference>
<protein>
    <submittedName>
        <fullName evidence="1">Uncharacterized protein</fullName>
    </submittedName>
</protein>
<evidence type="ECO:0000313" key="1">
    <source>
        <dbReference type="EMBL" id="TWI21628.1"/>
    </source>
</evidence>
<organism evidence="1 2">
    <name type="scientific">Sphingobacterium siyangense</name>
    <dbReference type="NCBI Taxonomy" id="459529"/>
    <lineage>
        <taxon>Bacteria</taxon>
        <taxon>Pseudomonadati</taxon>
        <taxon>Bacteroidota</taxon>
        <taxon>Sphingobacteriia</taxon>
        <taxon>Sphingobacteriales</taxon>
        <taxon>Sphingobacteriaceae</taxon>
        <taxon>Sphingobacterium</taxon>
    </lineage>
</organism>
<reference evidence="1 2" key="1">
    <citation type="journal article" date="2015" name="Stand. Genomic Sci.">
        <title>Genomic Encyclopedia of Bacterial and Archaeal Type Strains, Phase III: the genomes of soil and plant-associated and newly described type strains.</title>
        <authorList>
            <person name="Whitman W.B."/>
            <person name="Woyke T."/>
            <person name="Klenk H.P."/>
            <person name="Zhou Y."/>
            <person name="Lilburn T.G."/>
            <person name="Beck B.J."/>
            <person name="De Vos P."/>
            <person name="Vandamme P."/>
            <person name="Eisen J.A."/>
            <person name="Garrity G."/>
            <person name="Hugenholtz P."/>
            <person name="Kyrpides N.C."/>
        </authorList>
    </citation>
    <scope>NUCLEOTIDE SEQUENCE [LARGE SCALE GENOMIC DNA]</scope>
    <source>
        <strain evidence="1 2">CGMCC 1.6855</strain>
    </source>
</reference>
<proteinExistence type="predicted"/>
<dbReference type="RefSeq" id="WP_145327747.1">
    <property type="nucleotide sequence ID" value="NZ_VLKR01000007.1"/>
</dbReference>
<sequence>MKDKYEKWAIDLSLPQDLFFYKMYVEYSEIVILLKNLVDHTQILEIKFEYFVSYKVTIDLALIKMVNENDDFRGFARSTCSAYLDSVIEGSYDILERKNIEHFVIYNLENAIEVLSDEPATFRWLSKEEVTVCDVSKT</sequence>
<gene>
    <name evidence="1" type="ORF">IQ31_01760</name>
</gene>
<evidence type="ECO:0000313" key="2">
    <source>
        <dbReference type="Proteomes" id="UP000315908"/>
    </source>
</evidence>
<comment type="caution">
    <text evidence="1">The sequence shown here is derived from an EMBL/GenBank/DDBJ whole genome shotgun (WGS) entry which is preliminary data.</text>
</comment>